<feature type="compositionally biased region" description="Acidic residues" evidence="1">
    <location>
        <begin position="282"/>
        <end position="297"/>
    </location>
</feature>
<proteinExistence type="predicted"/>
<evidence type="ECO:0000256" key="1">
    <source>
        <dbReference type="SAM" id="MobiDB-lite"/>
    </source>
</evidence>
<feature type="region of interest" description="Disordered" evidence="1">
    <location>
        <begin position="244"/>
        <end position="297"/>
    </location>
</feature>
<name>A0A9P5CF51_9HYPO</name>
<dbReference type="Proteomes" id="UP000801864">
    <property type="component" value="Unassembled WGS sequence"/>
</dbReference>
<sequence>MPGKSRLDRVYAQLMSDHPYGWALYKQVTTRDIHPGSCGYFDSEGDWNTITDLSSPQDLISQGWAIPDEGIYDNNGPGSTTWGPKSSNSIRTRCIGGTARATETATSLKTSITVSFESKSDQGAVLFTENPVLRHQVGDELSALQWMAENTPEMRRRHKNIIKTHGLWIVTKIYSTRRCAIAIMNSESSSVVIDLDNAHGLLTLSPNSKWTSSSGSSCTEIHEDQDGIVVFISGIYFSQKPFRSKLGGSRDEKKQRDEIFRSGSDDSEDNENELQIEWFPPYDEDGEEGEEDIDEFT</sequence>
<accession>A0A9P5CF51</accession>
<evidence type="ECO:0000313" key="3">
    <source>
        <dbReference type="Proteomes" id="UP000801864"/>
    </source>
</evidence>
<evidence type="ECO:0000313" key="2">
    <source>
        <dbReference type="EMBL" id="KAF3072002.1"/>
    </source>
</evidence>
<reference evidence="2 3" key="1">
    <citation type="submission" date="2018-06" db="EMBL/GenBank/DDBJ databases">
        <title>Genome analysis of cellulolytic fungus Trichoderma lentiforme CFAM-422.</title>
        <authorList>
            <person name="Steindorff A.S."/>
            <person name="Formighieri E.F."/>
            <person name="Midorikawa G.E.O."/>
            <person name="Tamietti M.S."/>
            <person name="Ramos E.Z."/>
            <person name="Silva A.S."/>
            <person name="Bon E.P.S."/>
            <person name="Mendes T.D."/>
            <person name="Damaso M.C.T."/>
            <person name="Favaro L.C.L."/>
        </authorList>
    </citation>
    <scope>NUCLEOTIDE SEQUENCE [LARGE SCALE GENOMIC DNA]</scope>
    <source>
        <strain evidence="2 3">CFAM-422</strain>
    </source>
</reference>
<feature type="compositionally biased region" description="Basic and acidic residues" evidence="1">
    <location>
        <begin position="248"/>
        <end position="264"/>
    </location>
</feature>
<dbReference type="AlphaFoldDB" id="A0A9P5CF51"/>
<feature type="compositionally biased region" description="Acidic residues" evidence="1">
    <location>
        <begin position="265"/>
        <end position="274"/>
    </location>
</feature>
<protein>
    <submittedName>
        <fullName evidence="2">Uncharacterized protein</fullName>
    </submittedName>
</protein>
<gene>
    <name evidence="2" type="ORF">CFAM422_005759</name>
</gene>
<organism evidence="2 3">
    <name type="scientific">Trichoderma lentiforme</name>
    <dbReference type="NCBI Taxonomy" id="1567552"/>
    <lineage>
        <taxon>Eukaryota</taxon>
        <taxon>Fungi</taxon>
        <taxon>Dikarya</taxon>
        <taxon>Ascomycota</taxon>
        <taxon>Pezizomycotina</taxon>
        <taxon>Sordariomycetes</taxon>
        <taxon>Hypocreomycetidae</taxon>
        <taxon>Hypocreales</taxon>
        <taxon>Hypocreaceae</taxon>
        <taxon>Trichoderma</taxon>
    </lineage>
</organism>
<dbReference type="EMBL" id="QLNT01000009">
    <property type="protein sequence ID" value="KAF3072002.1"/>
    <property type="molecule type" value="Genomic_DNA"/>
</dbReference>
<comment type="caution">
    <text evidence="2">The sequence shown here is derived from an EMBL/GenBank/DDBJ whole genome shotgun (WGS) entry which is preliminary data.</text>
</comment>
<keyword evidence="3" id="KW-1185">Reference proteome</keyword>